<gene>
    <name evidence="6" type="ORF">DFQ14_102370</name>
</gene>
<feature type="domain" description="AMP-dependent synthetase/ligase" evidence="4">
    <location>
        <begin position="46"/>
        <end position="405"/>
    </location>
</feature>
<dbReference type="Gene3D" id="3.30.300.30">
    <property type="match status" value="1"/>
</dbReference>
<sequence length="548" mass="60267">MPTRDEAMTRLTAPGAPFEIRLEDVLGEQLEVFAHRQRSLGELLRASRRFGTREYLVTRESRLTFTEHYEQVAALARALREDYGVSKGDRVALCSANCPEWVVGFWAAVSLGAIAVGMNSMWAGPEIAHSIGLTDPKVLIADARRRALIDAPDLPVLSVEEDIPGLIDRYRGADPAEETVDEDDPAVILFTSGTTGRPKGATHSHRNVIAALWFNLLNDAVATQLGHPPTDRRFLLATPLFHIAALHNLAVVRLAAGDTAVMHLGRFDIDRVLRLIEQEQVTNWGAVPTMLSRLVELGDRITDYDLSSLRTLSINSAPSSAHLKERLRRTLPEAGQSLGTTYGMTESSTAATLASPAELREDPNTVGRPVPTLQLQVRDADDNPVPDGTEGEIHLRGAQLMLGYWRNPEATTASTDPHRWYRTGDLGTIIDGHLHLSSRRSDLILRGGENIYPAEVEDRIATHPAVLECLVFGISDDDWGQEVAAVVVLRPGTEVTAEELHAHTSAGIAHYKVPAKWEITTKELPRNAIGKVNREDIRKAWETSERTG</sequence>
<dbReference type="AlphaFoldDB" id="A0A368W262"/>
<dbReference type="EMBL" id="QPJC01000002">
    <property type="protein sequence ID" value="RCW46068.1"/>
    <property type="molecule type" value="Genomic_DNA"/>
</dbReference>
<dbReference type="InterPro" id="IPR020845">
    <property type="entry name" value="AMP-binding_CS"/>
</dbReference>
<keyword evidence="2 6" id="KW-0436">Ligase</keyword>
<dbReference type="Pfam" id="PF00501">
    <property type="entry name" value="AMP-binding"/>
    <property type="match status" value="1"/>
</dbReference>
<protein>
    <submittedName>
        <fullName evidence="6">Acyl-CoA synthetase (AMP-forming)/AMP-acid ligase II</fullName>
    </submittedName>
</protein>
<keyword evidence="7" id="KW-1185">Reference proteome</keyword>
<organism evidence="6 7">
    <name type="scientific">Halopolyspora algeriensis</name>
    <dbReference type="NCBI Taxonomy" id="1500506"/>
    <lineage>
        <taxon>Bacteria</taxon>
        <taxon>Bacillati</taxon>
        <taxon>Actinomycetota</taxon>
        <taxon>Actinomycetes</taxon>
        <taxon>Actinomycetes incertae sedis</taxon>
        <taxon>Halopolyspora</taxon>
    </lineage>
</organism>
<comment type="similarity">
    <text evidence="1">Belongs to the ATP-dependent AMP-binding enzyme family.</text>
</comment>
<dbReference type="InterPro" id="IPR045851">
    <property type="entry name" value="AMP-bd_C_sf"/>
</dbReference>
<dbReference type="InterPro" id="IPR042099">
    <property type="entry name" value="ANL_N_sf"/>
</dbReference>
<dbReference type="Pfam" id="PF13193">
    <property type="entry name" value="AMP-binding_C"/>
    <property type="match status" value="1"/>
</dbReference>
<evidence type="ECO:0000256" key="3">
    <source>
        <dbReference type="SAM" id="MobiDB-lite"/>
    </source>
</evidence>
<dbReference type="SUPFAM" id="SSF56801">
    <property type="entry name" value="Acetyl-CoA synthetase-like"/>
    <property type="match status" value="1"/>
</dbReference>
<evidence type="ECO:0000259" key="5">
    <source>
        <dbReference type="Pfam" id="PF13193"/>
    </source>
</evidence>
<accession>A0A368W262</accession>
<evidence type="ECO:0000256" key="1">
    <source>
        <dbReference type="ARBA" id="ARBA00006432"/>
    </source>
</evidence>
<dbReference type="InterPro" id="IPR000873">
    <property type="entry name" value="AMP-dep_synth/lig_dom"/>
</dbReference>
<dbReference type="GO" id="GO:0006631">
    <property type="term" value="P:fatty acid metabolic process"/>
    <property type="evidence" value="ECO:0007669"/>
    <property type="project" value="TreeGrafter"/>
</dbReference>
<evidence type="ECO:0000259" key="4">
    <source>
        <dbReference type="Pfam" id="PF00501"/>
    </source>
</evidence>
<reference evidence="6 7" key="1">
    <citation type="submission" date="2018-07" db="EMBL/GenBank/DDBJ databases">
        <title>Genomic Encyclopedia of Type Strains, Phase III (KMG-III): the genomes of soil and plant-associated and newly described type strains.</title>
        <authorList>
            <person name="Whitman W."/>
        </authorList>
    </citation>
    <scope>NUCLEOTIDE SEQUENCE [LARGE SCALE GENOMIC DNA]</scope>
    <source>
        <strain evidence="6 7">CECT 8575</strain>
    </source>
</reference>
<dbReference type="PROSITE" id="PS00455">
    <property type="entry name" value="AMP_BINDING"/>
    <property type="match status" value="1"/>
</dbReference>
<name>A0A368W262_9ACTN</name>
<dbReference type="GO" id="GO:0031956">
    <property type="term" value="F:medium-chain fatty acid-CoA ligase activity"/>
    <property type="evidence" value="ECO:0007669"/>
    <property type="project" value="TreeGrafter"/>
</dbReference>
<feature type="region of interest" description="Disordered" evidence="3">
    <location>
        <begin position="347"/>
        <end position="369"/>
    </location>
</feature>
<dbReference type="PANTHER" id="PTHR43201">
    <property type="entry name" value="ACYL-COA SYNTHETASE"/>
    <property type="match status" value="1"/>
</dbReference>
<dbReference type="Proteomes" id="UP000253495">
    <property type="component" value="Unassembled WGS sequence"/>
</dbReference>
<dbReference type="InterPro" id="IPR025110">
    <property type="entry name" value="AMP-bd_C"/>
</dbReference>
<dbReference type="Gene3D" id="3.40.50.12780">
    <property type="entry name" value="N-terminal domain of ligase-like"/>
    <property type="match status" value="1"/>
</dbReference>
<feature type="domain" description="AMP-binding enzyme C-terminal" evidence="5">
    <location>
        <begin position="455"/>
        <end position="531"/>
    </location>
</feature>
<evidence type="ECO:0000313" key="6">
    <source>
        <dbReference type="EMBL" id="RCW46068.1"/>
    </source>
</evidence>
<dbReference type="PANTHER" id="PTHR43201:SF5">
    <property type="entry name" value="MEDIUM-CHAIN ACYL-COA LIGASE ACSF2, MITOCHONDRIAL"/>
    <property type="match status" value="1"/>
</dbReference>
<dbReference type="RefSeq" id="WP_114451886.1">
    <property type="nucleotide sequence ID" value="NZ_QPJC01000002.1"/>
</dbReference>
<evidence type="ECO:0000256" key="2">
    <source>
        <dbReference type="ARBA" id="ARBA00022598"/>
    </source>
</evidence>
<evidence type="ECO:0000313" key="7">
    <source>
        <dbReference type="Proteomes" id="UP000253495"/>
    </source>
</evidence>
<dbReference type="OrthoDB" id="9803968at2"/>
<proteinExistence type="inferred from homology"/>
<comment type="caution">
    <text evidence="6">The sequence shown here is derived from an EMBL/GenBank/DDBJ whole genome shotgun (WGS) entry which is preliminary data.</text>
</comment>